<dbReference type="EMBL" id="NEFY01000035">
    <property type="protein sequence ID" value="OZC34605.1"/>
    <property type="molecule type" value="Genomic_DNA"/>
</dbReference>
<name>A0A7Z1DRD3_9GAMM</name>
<dbReference type="AlphaFoldDB" id="A0A7Z1DRD3"/>
<organism evidence="1 2">
    <name type="scientific">Marinobacter vinifirmus</name>
    <dbReference type="NCBI Taxonomy" id="355591"/>
    <lineage>
        <taxon>Bacteria</taxon>
        <taxon>Pseudomonadati</taxon>
        <taxon>Pseudomonadota</taxon>
        <taxon>Gammaproteobacteria</taxon>
        <taxon>Pseudomonadales</taxon>
        <taxon>Marinobacteraceae</taxon>
        <taxon>Marinobacter</taxon>
    </lineage>
</organism>
<keyword evidence="2" id="KW-1185">Reference proteome</keyword>
<reference evidence="1 2" key="1">
    <citation type="submission" date="2017-06" db="EMBL/GenBank/DDBJ databases">
        <title>Draft genome sequence of the halophilic bacterium Marinobacter vinifirmus FB1.</title>
        <authorList>
            <person name="Stepanov V.G."/>
            <person name="Roberts D.J."/>
            <person name="Fox G.E."/>
        </authorList>
    </citation>
    <scope>NUCLEOTIDE SEQUENCE [LARGE SCALE GENOMIC DNA]</scope>
    <source>
        <strain evidence="1 2">FB1</strain>
    </source>
</reference>
<comment type="caution">
    <text evidence="1">The sequence shown here is derived from an EMBL/GenBank/DDBJ whole genome shotgun (WGS) entry which is preliminary data.</text>
</comment>
<proteinExistence type="predicted"/>
<evidence type="ECO:0000313" key="2">
    <source>
        <dbReference type="Proteomes" id="UP000216984"/>
    </source>
</evidence>
<gene>
    <name evidence="1" type="ORF">B9Q17_10080</name>
</gene>
<evidence type="ECO:0000313" key="1">
    <source>
        <dbReference type="EMBL" id="OZC34605.1"/>
    </source>
</evidence>
<accession>A0A7Z1DRD3</accession>
<dbReference type="Proteomes" id="UP000216984">
    <property type="component" value="Unassembled WGS sequence"/>
</dbReference>
<protein>
    <submittedName>
        <fullName evidence="1">Uncharacterized protein</fullName>
    </submittedName>
</protein>
<dbReference type="RefSeq" id="WP_094626129.1">
    <property type="nucleotide sequence ID" value="NZ_NEFY01000035.1"/>
</dbReference>
<sequence>MAITIRFSGIPEDLIFEVGSRTEYVNAVYEAWKYTRVGVQAMTCLVECPENLPQEWATVPDMAVPPYWGNMVELYRQWPQVVECAKRLEDLSSIVEESRFIEGIIELPDGGVPPRQGVVVPFVRAIK</sequence>